<accession>A0ABN1ZMQ3</accession>
<dbReference type="RefSeq" id="WP_344499884.1">
    <property type="nucleotide sequence ID" value="NZ_BAAAQD010000001.1"/>
</dbReference>
<keyword evidence="3" id="KW-1185">Reference proteome</keyword>
<comment type="caution">
    <text evidence="2">The sequence shown here is derived from an EMBL/GenBank/DDBJ whole genome shotgun (WGS) entry which is preliminary data.</text>
</comment>
<sequence>MPLASPRDGVPVSGHDQRASRPQVLLDALGYDGDRRAFGTAVPHRPSGTPT</sequence>
<reference evidence="2 3" key="1">
    <citation type="journal article" date="2019" name="Int. J. Syst. Evol. Microbiol.">
        <title>The Global Catalogue of Microorganisms (GCM) 10K type strain sequencing project: providing services to taxonomists for standard genome sequencing and annotation.</title>
        <authorList>
            <consortium name="The Broad Institute Genomics Platform"/>
            <consortium name="The Broad Institute Genome Sequencing Center for Infectious Disease"/>
            <person name="Wu L."/>
            <person name="Ma J."/>
        </authorList>
    </citation>
    <scope>NUCLEOTIDE SEQUENCE [LARGE SCALE GENOMIC DNA]</scope>
    <source>
        <strain evidence="2 3">JCM 15933</strain>
    </source>
</reference>
<organism evidence="2 3">
    <name type="scientific">Dactylosporangium maewongense</name>
    <dbReference type="NCBI Taxonomy" id="634393"/>
    <lineage>
        <taxon>Bacteria</taxon>
        <taxon>Bacillati</taxon>
        <taxon>Actinomycetota</taxon>
        <taxon>Actinomycetes</taxon>
        <taxon>Micromonosporales</taxon>
        <taxon>Micromonosporaceae</taxon>
        <taxon>Dactylosporangium</taxon>
    </lineage>
</organism>
<evidence type="ECO:0000313" key="2">
    <source>
        <dbReference type="EMBL" id="GAA1501232.1"/>
    </source>
</evidence>
<gene>
    <name evidence="2" type="ORF">GCM10009827_009760</name>
</gene>
<name>A0ABN1ZMQ3_9ACTN</name>
<evidence type="ECO:0000313" key="3">
    <source>
        <dbReference type="Proteomes" id="UP001501470"/>
    </source>
</evidence>
<dbReference type="Proteomes" id="UP001501470">
    <property type="component" value="Unassembled WGS sequence"/>
</dbReference>
<evidence type="ECO:0000256" key="1">
    <source>
        <dbReference type="SAM" id="MobiDB-lite"/>
    </source>
</evidence>
<feature type="region of interest" description="Disordered" evidence="1">
    <location>
        <begin position="1"/>
        <end position="22"/>
    </location>
</feature>
<protein>
    <submittedName>
        <fullName evidence="2">Uncharacterized protein</fullName>
    </submittedName>
</protein>
<proteinExistence type="predicted"/>
<dbReference type="EMBL" id="BAAAQD010000001">
    <property type="protein sequence ID" value="GAA1501232.1"/>
    <property type="molecule type" value="Genomic_DNA"/>
</dbReference>